<evidence type="ECO:0000313" key="14">
    <source>
        <dbReference type="Proteomes" id="UP000235786"/>
    </source>
</evidence>
<gene>
    <name evidence="13" type="ORF">L207DRAFT_582850</name>
</gene>
<dbReference type="Proteomes" id="UP000235786">
    <property type="component" value="Unassembled WGS sequence"/>
</dbReference>
<evidence type="ECO:0000256" key="6">
    <source>
        <dbReference type="ARBA" id="ARBA00022729"/>
    </source>
</evidence>
<comment type="subcellular location">
    <subcellularLocation>
        <location evidence="1 12">Secreted</location>
    </subcellularLocation>
</comment>
<evidence type="ECO:0000256" key="12">
    <source>
        <dbReference type="RuleBase" id="RU361263"/>
    </source>
</evidence>
<dbReference type="GO" id="GO:0050525">
    <property type="term" value="F:cutinase activity"/>
    <property type="evidence" value="ECO:0007669"/>
    <property type="project" value="UniProtKB-UniRule"/>
</dbReference>
<dbReference type="GO" id="GO:0005576">
    <property type="term" value="C:extracellular region"/>
    <property type="evidence" value="ECO:0007669"/>
    <property type="project" value="UniProtKB-SubCell"/>
</dbReference>
<evidence type="ECO:0000256" key="11">
    <source>
        <dbReference type="PIRSR" id="PIRSR611150-2"/>
    </source>
</evidence>
<dbReference type="AlphaFoldDB" id="A0A2J6RQ79"/>
<dbReference type="PANTHER" id="PTHR48250">
    <property type="entry name" value="CUTINASE 2-RELATED"/>
    <property type="match status" value="1"/>
</dbReference>
<feature type="disulfide bond" evidence="11">
    <location>
        <begin position="132"/>
        <end position="139"/>
    </location>
</feature>
<evidence type="ECO:0000256" key="5">
    <source>
        <dbReference type="ARBA" id="ARBA00022525"/>
    </source>
</evidence>
<accession>A0A2J6RQ79</accession>
<keyword evidence="8 11" id="KW-1015">Disulfide bond</keyword>
<feature type="active site" description="Nucleophile" evidence="10">
    <location>
        <position position="136"/>
    </location>
</feature>
<dbReference type="EMBL" id="KZ613945">
    <property type="protein sequence ID" value="PMD40665.1"/>
    <property type="molecule type" value="Genomic_DNA"/>
</dbReference>
<dbReference type="Pfam" id="PF01083">
    <property type="entry name" value="Cutinase"/>
    <property type="match status" value="1"/>
</dbReference>
<comment type="similarity">
    <text evidence="2 12">Belongs to the cutinase family.</text>
</comment>
<dbReference type="GO" id="GO:0016052">
    <property type="term" value="P:carbohydrate catabolic process"/>
    <property type="evidence" value="ECO:0007669"/>
    <property type="project" value="TreeGrafter"/>
</dbReference>
<keyword evidence="4 12" id="KW-0719">Serine esterase</keyword>
<dbReference type="InterPro" id="IPR043580">
    <property type="entry name" value="CUTINASE_1"/>
</dbReference>
<dbReference type="PROSITE" id="PS00155">
    <property type="entry name" value="CUTINASE_1"/>
    <property type="match status" value="1"/>
</dbReference>
<dbReference type="STRING" id="1149755.A0A2J6RQ79"/>
<dbReference type="OrthoDB" id="2975078at2759"/>
<evidence type="ECO:0000256" key="2">
    <source>
        <dbReference type="ARBA" id="ARBA00007534"/>
    </source>
</evidence>
<dbReference type="SMART" id="SM01110">
    <property type="entry name" value="Cutinase"/>
    <property type="match status" value="1"/>
</dbReference>
<keyword evidence="7 12" id="KW-0378">Hydrolase</keyword>
<proteinExistence type="inferred from homology"/>
<feature type="active site" description="Proton donor/acceptor" evidence="10">
    <location>
        <position position="149"/>
    </location>
</feature>
<dbReference type="SUPFAM" id="SSF53474">
    <property type="entry name" value="alpha/beta-Hydrolases"/>
    <property type="match status" value="1"/>
</dbReference>
<reference evidence="13 14" key="1">
    <citation type="submission" date="2016-04" db="EMBL/GenBank/DDBJ databases">
        <title>A degradative enzymes factory behind the ericoid mycorrhizal symbiosis.</title>
        <authorList>
            <consortium name="DOE Joint Genome Institute"/>
            <person name="Martino E."/>
            <person name="Morin E."/>
            <person name="Grelet G."/>
            <person name="Kuo A."/>
            <person name="Kohler A."/>
            <person name="Daghino S."/>
            <person name="Barry K."/>
            <person name="Choi C."/>
            <person name="Cichocki N."/>
            <person name="Clum A."/>
            <person name="Copeland A."/>
            <person name="Hainaut M."/>
            <person name="Haridas S."/>
            <person name="Labutti K."/>
            <person name="Lindquist E."/>
            <person name="Lipzen A."/>
            <person name="Khouja H.-R."/>
            <person name="Murat C."/>
            <person name="Ohm R."/>
            <person name="Olson A."/>
            <person name="Spatafora J."/>
            <person name="Veneault-Fourrey C."/>
            <person name="Henrissat B."/>
            <person name="Grigoriev I."/>
            <person name="Martin F."/>
            <person name="Perotto S."/>
        </authorList>
    </citation>
    <scope>NUCLEOTIDE SEQUENCE [LARGE SCALE GENOMIC DNA]</scope>
    <source>
        <strain evidence="13 14">F</strain>
    </source>
</reference>
<dbReference type="PANTHER" id="PTHR48250:SF1">
    <property type="entry name" value="CUTINASE"/>
    <property type="match status" value="1"/>
</dbReference>
<evidence type="ECO:0000256" key="4">
    <source>
        <dbReference type="ARBA" id="ARBA00022487"/>
    </source>
</evidence>
<evidence type="ECO:0000256" key="10">
    <source>
        <dbReference type="PIRSR" id="PIRSR611150-1"/>
    </source>
</evidence>
<name>A0A2J6RQ79_HYAVF</name>
<sequence length="175" mass="17674">MTVVFARGTTEQGNVGTLTGPPFFAALADVVGTNNLAVQGVDYPASVQGFLAGGDADGSKLMAQLVGQAQSQCPKTKVVVSGYSQGGQLVHNAAKMLNGTTAAGVSSVVIFGDPNNGTAVAGIPAAKTLVICHTGDNICQHGDQVLEPHLTYSQNATEAANFVAKAAGMKSLTKL</sequence>
<comment type="catalytic activity">
    <reaction evidence="9 12">
        <text>cutin + H2O = cutin monomers.</text>
        <dbReference type="EC" id="3.1.1.74"/>
    </reaction>
</comment>
<feature type="active site" description="Nucleophile" evidence="10">
    <location>
        <position position="84"/>
    </location>
</feature>
<keyword evidence="6" id="KW-0732">Signal</keyword>
<evidence type="ECO:0000313" key="13">
    <source>
        <dbReference type="EMBL" id="PMD40665.1"/>
    </source>
</evidence>
<evidence type="ECO:0000256" key="1">
    <source>
        <dbReference type="ARBA" id="ARBA00004613"/>
    </source>
</evidence>
<keyword evidence="14" id="KW-1185">Reference proteome</keyword>
<dbReference type="InterPro" id="IPR011150">
    <property type="entry name" value="Cutinase_monf"/>
</dbReference>
<dbReference type="PRINTS" id="PR00129">
    <property type="entry name" value="CUTINASE"/>
</dbReference>
<evidence type="ECO:0000256" key="9">
    <source>
        <dbReference type="ARBA" id="ARBA00034045"/>
    </source>
</evidence>
<dbReference type="Gene3D" id="3.40.50.1820">
    <property type="entry name" value="alpha/beta hydrolase"/>
    <property type="match status" value="1"/>
</dbReference>
<evidence type="ECO:0000256" key="3">
    <source>
        <dbReference type="ARBA" id="ARBA00013095"/>
    </source>
</evidence>
<dbReference type="InterPro" id="IPR000675">
    <property type="entry name" value="Cutinase/axe"/>
</dbReference>
<comment type="function">
    <text evidence="12">Catalyzes the hydrolysis of complex carboxylic polyesters found in the cell wall of plants. Degrades cutin, a macromolecule that forms the structure of the plant cuticle.</text>
</comment>
<evidence type="ECO:0000256" key="8">
    <source>
        <dbReference type="ARBA" id="ARBA00023157"/>
    </source>
</evidence>
<organism evidence="13 14">
    <name type="scientific">Hyaloscypha variabilis (strain UAMH 11265 / GT02V1 / F)</name>
    <name type="common">Meliniomyces variabilis</name>
    <dbReference type="NCBI Taxonomy" id="1149755"/>
    <lineage>
        <taxon>Eukaryota</taxon>
        <taxon>Fungi</taxon>
        <taxon>Dikarya</taxon>
        <taxon>Ascomycota</taxon>
        <taxon>Pezizomycotina</taxon>
        <taxon>Leotiomycetes</taxon>
        <taxon>Helotiales</taxon>
        <taxon>Hyaloscyphaceae</taxon>
        <taxon>Hyaloscypha</taxon>
        <taxon>Hyaloscypha variabilis</taxon>
    </lineage>
</organism>
<protein>
    <recommendedName>
        <fullName evidence="3 12">Cutinase</fullName>
        <ecNumber evidence="3 12">3.1.1.74</ecNumber>
    </recommendedName>
</protein>
<dbReference type="InterPro" id="IPR029058">
    <property type="entry name" value="AB_hydrolase_fold"/>
</dbReference>
<dbReference type="EC" id="3.1.1.74" evidence="3 12"/>
<evidence type="ECO:0000256" key="7">
    <source>
        <dbReference type="ARBA" id="ARBA00022801"/>
    </source>
</evidence>
<keyword evidence="5 12" id="KW-0964">Secreted</keyword>